<protein>
    <submittedName>
        <fullName evidence="2">Uncharacterized protein</fullName>
    </submittedName>
</protein>
<organism evidence="2 3">
    <name type="scientific">Sporormia fimetaria CBS 119925</name>
    <dbReference type="NCBI Taxonomy" id="1340428"/>
    <lineage>
        <taxon>Eukaryota</taxon>
        <taxon>Fungi</taxon>
        <taxon>Dikarya</taxon>
        <taxon>Ascomycota</taxon>
        <taxon>Pezizomycotina</taxon>
        <taxon>Dothideomycetes</taxon>
        <taxon>Pleosporomycetidae</taxon>
        <taxon>Pleosporales</taxon>
        <taxon>Sporormiaceae</taxon>
        <taxon>Sporormia</taxon>
    </lineage>
</organism>
<feature type="compositionally biased region" description="Polar residues" evidence="1">
    <location>
        <begin position="177"/>
        <end position="190"/>
    </location>
</feature>
<evidence type="ECO:0000256" key="1">
    <source>
        <dbReference type="SAM" id="MobiDB-lite"/>
    </source>
</evidence>
<name>A0A6A6UUW3_9PLEO</name>
<feature type="compositionally biased region" description="Basic residues" evidence="1">
    <location>
        <begin position="101"/>
        <end position="122"/>
    </location>
</feature>
<evidence type="ECO:0000313" key="3">
    <source>
        <dbReference type="Proteomes" id="UP000799440"/>
    </source>
</evidence>
<proteinExistence type="predicted"/>
<dbReference type="EMBL" id="MU006616">
    <property type="protein sequence ID" value="KAF2742062.1"/>
    <property type="molecule type" value="Genomic_DNA"/>
</dbReference>
<feature type="compositionally biased region" description="Basic residues" evidence="1">
    <location>
        <begin position="165"/>
        <end position="176"/>
    </location>
</feature>
<evidence type="ECO:0000313" key="2">
    <source>
        <dbReference type="EMBL" id="KAF2742062.1"/>
    </source>
</evidence>
<dbReference type="Proteomes" id="UP000799440">
    <property type="component" value="Unassembled WGS sequence"/>
</dbReference>
<dbReference type="AlphaFoldDB" id="A0A6A6UUW3"/>
<reference evidence="2" key="1">
    <citation type="journal article" date="2020" name="Stud. Mycol.">
        <title>101 Dothideomycetes genomes: a test case for predicting lifestyles and emergence of pathogens.</title>
        <authorList>
            <person name="Haridas S."/>
            <person name="Albert R."/>
            <person name="Binder M."/>
            <person name="Bloem J."/>
            <person name="Labutti K."/>
            <person name="Salamov A."/>
            <person name="Andreopoulos B."/>
            <person name="Baker S."/>
            <person name="Barry K."/>
            <person name="Bills G."/>
            <person name="Bluhm B."/>
            <person name="Cannon C."/>
            <person name="Castanera R."/>
            <person name="Culley D."/>
            <person name="Daum C."/>
            <person name="Ezra D."/>
            <person name="Gonzalez J."/>
            <person name="Henrissat B."/>
            <person name="Kuo A."/>
            <person name="Liang C."/>
            <person name="Lipzen A."/>
            <person name="Lutzoni F."/>
            <person name="Magnuson J."/>
            <person name="Mondo S."/>
            <person name="Nolan M."/>
            <person name="Ohm R."/>
            <person name="Pangilinan J."/>
            <person name="Park H.-J."/>
            <person name="Ramirez L."/>
            <person name="Alfaro M."/>
            <person name="Sun H."/>
            <person name="Tritt A."/>
            <person name="Yoshinaga Y."/>
            <person name="Zwiers L.-H."/>
            <person name="Turgeon B."/>
            <person name="Goodwin S."/>
            <person name="Spatafora J."/>
            <person name="Crous P."/>
            <person name="Grigoriev I."/>
        </authorList>
    </citation>
    <scope>NUCLEOTIDE SEQUENCE</scope>
    <source>
        <strain evidence="2">CBS 119925</strain>
    </source>
</reference>
<accession>A0A6A6UUW3</accession>
<feature type="region of interest" description="Disordered" evidence="1">
    <location>
        <begin position="92"/>
        <end position="190"/>
    </location>
</feature>
<feature type="compositionally biased region" description="Low complexity" evidence="1">
    <location>
        <begin position="1"/>
        <end position="19"/>
    </location>
</feature>
<feature type="compositionally biased region" description="Polar residues" evidence="1">
    <location>
        <begin position="23"/>
        <end position="32"/>
    </location>
</feature>
<gene>
    <name evidence="2" type="ORF">M011DRAFT_462754</name>
</gene>
<sequence>MGTNSVSSWTDSQSHSQSHSESKQGGLSNLHPQDTVIEADADTRCISRDIEAQEGVVPSNLLLQRDDLHVIKAQEEVVSARAPAVFFSRETTFVKQSPGRGRPRHERSPTPRRRSPALRRRLLLQEGETARETVEESPDEGITTPTSQVHLTANVLGVPLGIPPPRRRNPSPRRKTPSQANLPPSQSTFPNDELVDLFALGINETWVYAPLGRCQRY</sequence>
<keyword evidence="3" id="KW-1185">Reference proteome</keyword>
<feature type="region of interest" description="Disordered" evidence="1">
    <location>
        <begin position="1"/>
        <end position="36"/>
    </location>
</feature>